<dbReference type="Proteomes" id="UP000006038">
    <property type="component" value="Unassembled WGS sequence"/>
</dbReference>
<sequence>MVTCLIRFQRALRTLVEVPVWPIPIPRLRVEFRVQLFWPHSTQPRSSPSSRRR</sequence>
<dbReference type="EnsemblPlants" id="OB02G22360.1">
    <property type="protein sequence ID" value="OB02G22360.1"/>
    <property type="gene ID" value="OB02G22360"/>
</dbReference>
<accession>J3LC69</accession>
<proteinExistence type="predicted"/>
<dbReference type="HOGENOM" id="CLU_3071895_0_0_1"/>
<dbReference type="AlphaFoldDB" id="J3LC69"/>
<reference evidence="1" key="1">
    <citation type="submission" date="2013-04" db="UniProtKB">
        <authorList>
            <consortium name="EnsemblPlants"/>
        </authorList>
    </citation>
    <scope>IDENTIFICATION</scope>
</reference>
<evidence type="ECO:0000313" key="1">
    <source>
        <dbReference type="EnsemblPlants" id="OB02G22360.1"/>
    </source>
</evidence>
<organism evidence="1">
    <name type="scientific">Oryza brachyantha</name>
    <name type="common">malo sina</name>
    <dbReference type="NCBI Taxonomy" id="4533"/>
    <lineage>
        <taxon>Eukaryota</taxon>
        <taxon>Viridiplantae</taxon>
        <taxon>Streptophyta</taxon>
        <taxon>Embryophyta</taxon>
        <taxon>Tracheophyta</taxon>
        <taxon>Spermatophyta</taxon>
        <taxon>Magnoliopsida</taxon>
        <taxon>Liliopsida</taxon>
        <taxon>Poales</taxon>
        <taxon>Poaceae</taxon>
        <taxon>BOP clade</taxon>
        <taxon>Oryzoideae</taxon>
        <taxon>Oryzeae</taxon>
        <taxon>Oryzinae</taxon>
        <taxon>Oryza</taxon>
    </lineage>
</organism>
<evidence type="ECO:0000313" key="2">
    <source>
        <dbReference type="Proteomes" id="UP000006038"/>
    </source>
</evidence>
<keyword evidence="2" id="KW-1185">Reference proteome</keyword>
<protein>
    <submittedName>
        <fullName evidence="1">Uncharacterized protein</fullName>
    </submittedName>
</protein>
<name>J3LC69_ORYBR</name>
<dbReference type="Gramene" id="OB02G22360.1">
    <property type="protein sequence ID" value="OB02G22360.1"/>
    <property type="gene ID" value="OB02G22360"/>
</dbReference>